<gene>
    <name evidence="2" type="ORF">WG78_09650</name>
</gene>
<reference evidence="2 3" key="1">
    <citation type="submission" date="2015-07" db="EMBL/GenBank/DDBJ databases">
        <title>Draft genome sequence of the Amantichitinum ursilacus IGB-41, a new chitin-degrading bacterium.</title>
        <authorList>
            <person name="Kirstahler P."/>
            <person name="Guenther M."/>
            <person name="Grumaz C."/>
            <person name="Rupp S."/>
            <person name="Zibek S."/>
            <person name="Sohn K."/>
        </authorList>
    </citation>
    <scope>NUCLEOTIDE SEQUENCE [LARGE SCALE GENOMIC DNA]</scope>
    <source>
        <strain evidence="2 3">IGB-41</strain>
    </source>
</reference>
<feature type="chain" id="PRO_5005849721" evidence="1">
    <location>
        <begin position="22"/>
        <end position="108"/>
    </location>
</feature>
<dbReference type="Proteomes" id="UP000037939">
    <property type="component" value="Unassembled WGS sequence"/>
</dbReference>
<dbReference type="RefSeq" id="WP_053937584.1">
    <property type="nucleotide sequence ID" value="NZ_LAQT01000007.1"/>
</dbReference>
<keyword evidence="3" id="KW-1185">Reference proteome</keyword>
<dbReference type="STRING" id="857265.WG78_09650"/>
<evidence type="ECO:0000256" key="1">
    <source>
        <dbReference type="SAM" id="SignalP"/>
    </source>
</evidence>
<dbReference type="EMBL" id="LAQT01000007">
    <property type="protein sequence ID" value="KPC53344.1"/>
    <property type="molecule type" value="Genomic_DNA"/>
</dbReference>
<comment type="caution">
    <text evidence="2">The sequence shown here is derived from an EMBL/GenBank/DDBJ whole genome shotgun (WGS) entry which is preliminary data.</text>
</comment>
<evidence type="ECO:0000313" key="2">
    <source>
        <dbReference type="EMBL" id="KPC53344.1"/>
    </source>
</evidence>
<dbReference type="OrthoDB" id="8910259at2"/>
<keyword evidence="1" id="KW-0732">Signal</keyword>
<feature type="signal peptide" evidence="1">
    <location>
        <begin position="1"/>
        <end position="21"/>
    </location>
</feature>
<proteinExistence type="predicted"/>
<organism evidence="2 3">
    <name type="scientific">Amantichitinum ursilacus</name>
    <dbReference type="NCBI Taxonomy" id="857265"/>
    <lineage>
        <taxon>Bacteria</taxon>
        <taxon>Pseudomonadati</taxon>
        <taxon>Pseudomonadota</taxon>
        <taxon>Betaproteobacteria</taxon>
        <taxon>Neisseriales</taxon>
        <taxon>Chitinibacteraceae</taxon>
        <taxon>Amantichitinum</taxon>
    </lineage>
</organism>
<dbReference type="PATRIC" id="fig|857265.3.peg.1986"/>
<sequence length="108" mass="11553">MRVALLALTLIAATVAAPTLAAPFCLWKVPAGKDVAARYDRYLNLTVVQYVDLTDNDVHIVFGGGNLGSGHDLHIAIKNRTDGLRILQDLADTARACDKDTPVPLAKS</sequence>
<evidence type="ECO:0000313" key="3">
    <source>
        <dbReference type="Proteomes" id="UP000037939"/>
    </source>
</evidence>
<name>A0A0N0GPC1_9NEIS</name>
<protein>
    <submittedName>
        <fullName evidence="2">Uncharacterized protein</fullName>
    </submittedName>
</protein>
<accession>A0A0N0GPC1</accession>
<dbReference type="AlphaFoldDB" id="A0A0N0GPC1"/>